<comment type="caution">
    <text evidence="2">The sequence shown here is derived from an EMBL/GenBank/DDBJ whole genome shotgun (WGS) entry which is preliminary data.</text>
</comment>
<dbReference type="AlphaFoldDB" id="A0A9P1GDH4"/>
<dbReference type="EMBL" id="CAMXCT030004504">
    <property type="protein sequence ID" value="CAL4796682.1"/>
    <property type="molecule type" value="Genomic_DNA"/>
</dbReference>
<dbReference type="EMBL" id="CAMXCT020004504">
    <property type="protein sequence ID" value="CAL1162745.1"/>
    <property type="molecule type" value="Genomic_DNA"/>
</dbReference>
<protein>
    <submittedName>
        <fullName evidence="2">Uncharacterized protein</fullName>
    </submittedName>
</protein>
<evidence type="ECO:0000256" key="1">
    <source>
        <dbReference type="SAM" id="MobiDB-lite"/>
    </source>
</evidence>
<proteinExistence type="predicted"/>
<dbReference type="EMBL" id="CAMXCT010004504">
    <property type="protein sequence ID" value="CAI4009370.1"/>
    <property type="molecule type" value="Genomic_DNA"/>
</dbReference>
<gene>
    <name evidence="2" type="ORF">C1SCF055_LOCUS34735</name>
</gene>
<dbReference type="Proteomes" id="UP001152797">
    <property type="component" value="Unassembled WGS sequence"/>
</dbReference>
<evidence type="ECO:0000313" key="4">
    <source>
        <dbReference type="Proteomes" id="UP001152797"/>
    </source>
</evidence>
<feature type="compositionally biased region" description="Polar residues" evidence="1">
    <location>
        <begin position="1"/>
        <end position="10"/>
    </location>
</feature>
<name>A0A9P1GDH4_9DINO</name>
<organism evidence="2">
    <name type="scientific">Cladocopium goreaui</name>
    <dbReference type="NCBI Taxonomy" id="2562237"/>
    <lineage>
        <taxon>Eukaryota</taxon>
        <taxon>Sar</taxon>
        <taxon>Alveolata</taxon>
        <taxon>Dinophyceae</taxon>
        <taxon>Suessiales</taxon>
        <taxon>Symbiodiniaceae</taxon>
        <taxon>Cladocopium</taxon>
    </lineage>
</organism>
<accession>A0A9P1GDH4</accession>
<sequence length="69" mass="7650">MLSSLASMPSQVVARSGEQLRGSLPISTKREVDEVDWEESEEKDVLARLPLDQLLKDDTESVATKSTDM</sequence>
<keyword evidence="4" id="KW-1185">Reference proteome</keyword>
<reference evidence="3" key="2">
    <citation type="submission" date="2024-04" db="EMBL/GenBank/DDBJ databases">
        <authorList>
            <person name="Chen Y."/>
            <person name="Shah S."/>
            <person name="Dougan E. K."/>
            <person name="Thang M."/>
            <person name="Chan C."/>
        </authorList>
    </citation>
    <scope>NUCLEOTIDE SEQUENCE [LARGE SCALE GENOMIC DNA]</scope>
</reference>
<evidence type="ECO:0000313" key="2">
    <source>
        <dbReference type="EMBL" id="CAI4009370.1"/>
    </source>
</evidence>
<evidence type="ECO:0000313" key="3">
    <source>
        <dbReference type="EMBL" id="CAL1162745.1"/>
    </source>
</evidence>
<reference evidence="2" key="1">
    <citation type="submission" date="2022-10" db="EMBL/GenBank/DDBJ databases">
        <authorList>
            <person name="Chen Y."/>
            <person name="Dougan E. K."/>
            <person name="Chan C."/>
            <person name="Rhodes N."/>
            <person name="Thang M."/>
        </authorList>
    </citation>
    <scope>NUCLEOTIDE SEQUENCE</scope>
</reference>
<feature type="compositionally biased region" description="Acidic residues" evidence="1">
    <location>
        <begin position="33"/>
        <end position="42"/>
    </location>
</feature>
<feature type="region of interest" description="Disordered" evidence="1">
    <location>
        <begin position="1"/>
        <end position="43"/>
    </location>
</feature>